<evidence type="ECO:0000313" key="1">
    <source>
        <dbReference type="EMBL" id="MBC3793802.1"/>
    </source>
</evidence>
<dbReference type="RefSeq" id="WP_186739652.1">
    <property type="nucleotide sequence ID" value="NZ_VFIA01000032.1"/>
</dbReference>
<dbReference type="Proteomes" id="UP000700732">
    <property type="component" value="Unassembled WGS sequence"/>
</dbReference>
<reference evidence="1 2" key="1">
    <citation type="submission" date="2019-06" db="EMBL/GenBank/DDBJ databases">
        <title>Spirosoma utsteinense sp. nov. isolated from Antarctic ice-free soils.</title>
        <authorList>
            <person name="Tahon G."/>
        </authorList>
    </citation>
    <scope>NUCLEOTIDE SEQUENCE [LARGE SCALE GENOMIC DNA]</scope>
    <source>
        <strain evidence="1 2">LMG 31447</strain>
    </source>
</reference>
<accession>A0ABR6WBA7</accession>
<evidence type="ECO:0000313" key="2">
    <source>
        <dbReference type="Proteomes" id="UP000700732"/>
    </source>
</evidence>
<name>A0ABR6WBA7_9BACT</name>
<organism evidence="1 2">
    <name type="scientific">Spirosoma utsteinense</name>
    <dbReference type="NCBI Taxonomy" id="2585773"/>
    <lineage>
        <taxon>Bacteria</taxon>
        <taxon>Pseudomonadati</taxon>
        <taxon>Bacteroidota</taxon>
        <taxon>Cytophagia</taxon>
        <taxon>Cytophagales</taxon>
        <taxon>Cytophagaceae</taxon>
        <taxon>Spirosoma</taxon>
    </lineage>
</organism>
<gene>
    <name evidence="1" type="ORF">FH603_4324</name>
</gene>
<comment type="caution">
    <text evidence="1">The sequence shown here is derived from an EMBL/GenBank/DDBJ whole genome shotgun (WGS) entry which is preliminary data.</text>
</comment>
<proteinExistence type="predicted"/>
<keyword evidence="2" id="KW-1185">Reference proteome</keyword>
<dbReference type="EMBL" id="VFIA01000032">
    <property type="protein sequence ID" value="MBC3793802.1"/>
    <property type="molecule type" value="Genomic_DNA"/>
</dbReference>
<sequence>MKQVNRMGAASQGACSTQRSFSYVSKVNTSPIIVAKQCSNEGANNTSSFPSVAIDFRRMVEVADQMQEYIAKGGANGNKKSESGEPKCIQLSGLFGFPRKS</sequence>
<protein>
    <submittedName>
        <fullName evidence="1">Uncharacterized protein</fullName>
    </submittedName>
</protein>